<keyword evidence="1" id="KW-0732">Signal</keyword>
<accession>A0A1B9I7Y9</accession>
<evidence type="ECO:0000313" key="4">
    <source>
        <dbReference type="Proteomes" id="UP000094020"/>
    </source>
</evidence>
<dbReference type="SUPFAM" id="SSF54001">
    <property type="entry name" value="Cysteine proteinases"/>
    <property type="match status" value="1"/>
</dbReference>
<dbReference type="OrthoDB" id="10431642at2759"/>
<reference evidence="3" key="2">
    <citation type="submission" date="2013-07" db="EMBL/GenBank/DDBJ databases">
        <authorList>
            <consortium name="The Broad Institute Genome Sequencing Platform"/>
            <person name="Cuomo C."/>
            <person name="Litvintseva A."/>
            <person name="Chen Y."/>
            <person name="Heitman J."/>
            <person name="Sun S."/>
            <person name="Springer D."/>
            <person name="Dromer F."/>
            <person name="Young S.K."/>
            <person name="Zeng Q."/>
            <person name="Gargeya S."/>
            <person name="Fitzgerald M."/>
            <person name="Abouelleil A."/>
            <person name="Alvarado L."/>
            <person name="Berlin A.M."/>
            <person name="Chapman S.B."/>
            <person name="Dewar J."/>
            <person name="Goldberg J."/>
            <person name="Griggs A."/>
            <person name="Gujja S."/>
            <person name="Hansen M."/>
            <person name="Howarth C."/>
            <person name="Imamovic A."/>
            <person name="Larimer J."/>
            <person name="McCowan C."/>
            <person name="Murphy C."/>
            <person name="Pearson M."/>
            <person name="Priest M."/>
            <person name="Roberts A."/>
            <person name="Saif S."/>
            <person name="Shea T."/>
            <person name="Sykes S."/>
            <person name="Wortman J."/>
            <person name="Nusbaum C."/>
            <person name="Birren B."/>
        </authorList>
    </citation>
    <scope>NUCLEOTIDE SEQUENCE</scope>
    <source>
        <strain evidence="3">CBS 10737</strain>
    </source>
</reference>
<evidence type="ECO:0000313" key="2">
    <source>
        <dbReference type="EMBL" id="OCF51623.1"/>
    </source>
</evidence>
<dbReference type="GeneID" id="30170707"/>
<reference evidence="3" key="4">
    <citation type="submission" date="2024-02" db="EMBL/GenBank/DDBJ databases">
        <title>Comparative genomics of Cryptococcus and Kwoniella reveals pathogenesis evolution and contrasting modes of karyotype evolution via chromosome fusion or intercentromeric recombination.</title>
        <authorList>
            <person name="Coelho M.A."/>
            <person name="David-Palma M."/>
            <person name="Shea T."/>
            <person name="Bowers K."/>
            <person name="McGinley-Smith S."/>
            <person name="Mohammad A.W."/>
            <person name="Gnirke A."/>
            <person name="Yurkov A.M."/>
            <person name="Nowrousian M."/>
            <person name="Sun S."/>
            <person name="Cuomo C.A."/>
            <person name="Heitman J."/>
        </authorList>
    </citation>
    <scope>NUCLEOTIDE SEQUENCE</scope>
    <source>
        <strain evidence="3">CBS 10737</strain>
    </source>
</reference>
<dbReference type="InterPro" id="IPR038765">
    <property type="entry name" value="Papain-like_cys_pep_sf"/>
</dbReference>
<sequence>MGYSYMKLIFLLAGTCNVLAAHRDYSDFKLIKREEDIVPNLWDADGPKPIDIGQKPHSDWLLCGAAKIAKSNESMIRDLFEPSDKGTGANQPKSTTVKLYNDGETKTQLVNFNFDYMDDNSVNTKGHKNWWPAALEVAAGLIRDSDYDDKKIKADVGLTMLTGKLAKTTQIKKRNDQVHSALWDTLMAASKSPTCIEKDGRWYGVMSTQDRTSDSEGQITLFDPDKHEEVVEGWNDLYKATDYYSRLEETL</sequence>
<dbReference type="EMBL" id="KV700115">
    <property type="protein sequence ID" value="OCF51623.1"/>
    <property type="molecule type" value="Genomic_DNA"/>
</dbReference>
<reference evidence="2" key="1">
    <citation type="submission" date="2013-07" db="EMBL/GenBank/DDBJ databases">
        <title>The Genome Sequence of Cryptococcus pinus CBS10737.</title>
        <authorList>
            <consortium name="The Broad Institute Genome Sequencing Platform"/>
            <person name="Cuomo C."/>
            <person name="Litvintseva A."/>
            <person name="Chen Y."/>
            <person name="Heitman J."/>
            <person name="Sun S."/>
            <person name="Springer D."/>
            <person name="Dromer F."/>
            <person name="Young S.K."/>
            <person name="Zeng Q."/>
            <person name="Gargeya S."/>
            <person name="Fitzgerald M."/>
            <person name="Abouelleil A."/>
            <person name="Alvarado L."/>
            <person name="Berlin A.M."/>
            <person name="Chapman S.B."/>
            <person name="Dewar J."/>
            <person name="Goldberg J."/>
            <person name="Griggs A."/>
            <person name="Gujja S."/>
            <person name="Hansen M."/>
            <person name="Howarth C."/>
            <person name="Imamovic A."/>
            <person name="Larimer J."/>
            <person name="McCowan C."/>
            <person name="Murphy C."/>
            <person name="Pearson M."/>
            <person name="Priest M."/>
            <person name="Roberts A."/>
            <person name="Saif S."/>
            <person name="Shea T."/>
            <person name="Sykes S."/>
            <person name="Wortman J."/>
            <person name="Nusbaum C."/>
            <person name="Birren B."/>
        </authorList>
    </citation>
    <scope>NUCLEOTIDE SEQUENCE [LARGE SCALE GENOMIC DNA]</scope>
    <source>
        <strain evidence="2">CBS 10737</strain>
    </source>
</reference>
<protein>
    <submittedName>
        <fullName evidence="2">Uncharacterized protein</fullName>
    </submittedName>
</protein>
<name>A0A1B9I7Y9_9TREE</name>
<dbReference type="RefSeq" id="XP_019012842.1">
    <property type="nucleotide sequence ID" value="XM_019154102.1"/>
</dbReference>
<dbReference type="Proteomes" id="UP000094020">
    <property type="component" value="Chromosome 6"/>
</dbReference>
<gene>
    <name evidence="2" type="ORF">I206_02338</name>
    <name evidence="3" type="ORF">I206_104799</name>
</gene>
<organism evidence="2">
    <name type="scientific">Kwoniella pini CBS 10737</name>
    <dbReference type="NCBI Taxonomy" id="1296096"/>
    <lineage>
        <taxon>Eukaryota</taxon>
        <taxon>Fungi</taxon>
        <taxon>Dikarya</taxon>
        <taxon>Basidiomycota</taxon>
        <taxon>Agaricomycotina</taxon>
        <taxon>Tremellomycetes</taxon>
        <taxon>Tremellales</taxon>
        <taxon>Cryptococcaceae</taxon>
        <taxon>Kwoniella</taxon>
    </lineage>
</organism>
<dbReference type="AlphaFoldDB" id="A0A1B9I7Y9"/>
<dbReference type="KEGG" id="kpin:30170707"/>
<dbReference type="EMBL" id="CP144524">
    <property type="protein sequence ID" value="WWC70847.1"/>
    <property type="molecule type" value="Genomic_DNA"/>
</dbReference>
<reference evidence="2" key="3">
    <citation type="submission" date="2016-07" db="EMBL/GenBank/DDBJ databases">
        <title>Evolution of pathogenesis and genome organization in the Tremellales.</title>
        <authorList>
            <person name="Cuomo C."/>
            <person name="Litvintseva A."/>
            <person name="Heitman J."/>
            <person name="Chen Y."/>
            <person name="Sun S."/>
            <person name="Springer D."/>
            <person name="Dromer F."/>
            <person name="Young S."/>
            <person name="Zeng Q."/>
            <person name="Chapman S."/>
            <person name="Gujja S."/>
            <person name="Saif S."/>
            <person name="Birren B."/>
        </authorList>
    </citation>
    <scope>NUCLEOTIDE SEQUENCE</scope>
    <source>
        <strain evidence="2">CBS 10737</strain>
    </source>
</reference>
<feature type="signal peptide" evidence="1">
    <location>
        <begin position="1"/>
        <end position="20"/>
    </location>
</feature>
<evidence type="ECO:0000256" key="1">
    <source>
        <dbReference type="SAM" id="SignalP"/>
    </source>
</evidence>
<feature type="chain" id="PRO_5008628408" evidence="1">
    <location>
        <begin position="21"/>
        <end position="251"/>
    </location>
</feature>
<evidence type="ECO:0000313" key="3">
    <source>
        <dbReference type="EMBL" id="WWC70847.1"/>
    </source>
</evidence>
<keyword evidence="4" id="KW-1185">Reference proteome</keyword>
<proteinExistence type="predicted"/>